<dbReference type="EMBL" id="QFQP01000012">
    <property type="protein sequence ID" value="PZR12284.1"/>
    <property type="molecule type" value="Genomic_DNA"/>
</dbReference>
<sequence>MVRGPQAVTKVSSSNNDRRRIGRGTVRVASPIRARIESAHDVRHDGYVARMATIKKPLFDPDEATATEGMPVREPATATGVPVTDDDDFDDRDDSAPIAAPPEADVVAGRALMVAALVERSRIEATRDVARAKALSEWVDVHGLFGNLGPEGVDLFERAPGEWSDDDIDAVDWTTEELRVLLWAIGKTELGPASARADVNALLSQLPVLEPADAFIDSAVLRDAAEIDVQRALAEALLEAVRSEAWARTISEDPQSFEPDADLEELLESIEADGFDRKAAAAQGAVHEAVSGLRFWSRSLLRELFSSGSPHEQQKLDSSDLVSWDDATLGTLLGVVHARVEAFEWLQEGDEYETDDGDEDDDEDQLV</sequence>
<name>A0A2W5V8T2_9BACT</name>
<gene>
    <name evidence="2" type="ORF">DI536_15380</name>
</gene>
<dbReference type="Pfam" id="PF14094">
    <property type="entry name" value="DUF4272"/>
    <property type="match status" value="1"/>
</dbReference>
<feature type="region of interest" description="Disordered" evidence="1">
    <location>
        <begin position="1"/>
        <end position="25"/>
    </location>
</feature>
<evidence type="ECO:0000256" key="1">
    <source>
        <dbReference type="SAM" id="MobiDB-lite"/>
    </source>
</evidence>
<dbReference type="AlphaFoldDB" id="A0A2W5V8T2"/>
<feature type="region of interest" description="Disordered" evidence="1">
    <location>
        <begin position="347"/>
        <end position="367"/>
    </location>
</feature>
<accession>A0A2W5V8T2</accession>
<evidence type="ECO:0000313" key="2">
    <source>
        <dbReference type="EMBL" id="PZR12284.1"/>
    </source>
</evidence>
<evidence type="ECO:0008006" key="4">
    <source>
        <dbReference type="Google" id="ProtNLM"/>
    </source>
</evidence>
<organism evidence="2 3">
    <name type="scientific">Archangium gephyra</name>
    <dbReference type="NCBI Taxonomy" id="48"/>
    <lineage>
        <taxon>Bacteria</taxon>
        <taxon>Pseudomonadati</taxon>
        <taxon>Myxococcota</taxon>
        <taxon>Myxococcia</taxon>
        <taxon>Myxococcales</taxon>
        <taxon>Cystobacterineae</taxon>
        <taxon>Archangiaceae</taxon>
        <taxon>Archangium</taxon>
    </lineage>
</organism>
<protein>
    <recommendedName>
        <fullName evidence="4">DUF4272 domain-containing protein</fullName>
    </recommendedName>
</protein>
<feature type="region of interest" description="Disordered" evidence="1">
    <location>
        <begin position="59"/>
        <end position="100"/>
    </location>
</feature>
<evidence type="ECO:0000313" key="3">
    <source>
        <dbReference type="Proteomes" id="UP000249061"/>
    </source>
</evidence>
<reference evidence="2 3" key="1">
    <citation type="submission" date="2017-08" db="EMBL/GenBank/DDBJ databases">
        <title>Infants hospitalized years apart are colonized by the same room-sourced microbial strains.</title>
        <authorList>
            <person name="Brooks B."/>
            <person name="Olm M.R."/>
            <person name="Firek B.A."/>
            <person name="Baker R."/>
            <person name="Thomas B.C."/>
            <person name="Morowitz M.J."/>
            <person name="Banfield J.F."/>
        </authorList>
    </citation>
    <scope>NUCLEOTIDE SEQUENCE [LARGE SCALE GENOMIC DNA]</scope>
    <source>
        <strain evidence="2">S2_003_000_R2_14</strain>
    </source>
</reference>
<feature type="compositionally biased region" description="Acidic residues" evidence="1">
    <location>
        <begin position="84"/>
        <end position="93"/>
    </location>
</feature>
<dbReference type="Proteomes" id="UP000249061">
    <property type="component" value="Unassembled WGS sequence"/>
</dbReference>
<proteinExistence type="predicted"/>
<comment type="caution">
    <text evidence="2">The sequence shown here is derived from an EMBL/GenBank/DDBJ whole genome shotgun (WGS) entry which is preliminary data.</text>
</comment>
<dbReference type="InterPro" id="IPR025368">
    <property type="entry name" value="DUF4272"/>
</dbReference>